<dbReference type="AlphaFoldDB" id="A0A226EHW8"/>
<evidence type="ECO:0000256" key="3">
    <source>
        <dbReference type="SAM" id="SignalP"/>
    </source>
</evidence>
<keyword evidence="2" id="KW-1133">Transmembrane helix</keyword>
<evidence type="ECO:0000256" key="1">
    <source>
        <dbReference type="SAM" id="MobiDB-lite"/>
    </source>
</evidence>
<organism evidence="4 5">
    <name type="scientific">Folsomia candida</name>
    <name type="common">Springtail</name>
    <dbReference type="NCBI Taxonomy" id="158441"/>
    <lineage>
        <taxon>Eukaryota</taxon>
        <taxon>Metazoa</taxon>
        <taxon>Ecdysozoa</taxon>
        <taxon>Arthropoda</taxon>
        <taxon>Hexapoda</taxon>
        <taxon>Collembola</taxon>
        <taxon>Entomobryomorpha</taxon>
        <taxon>Isotomoidea</taxon>
        <taxon>Isotomidae</taxon>
        <taxon>Proisotominae</taxon>
        <taxon>Folsomia</taxon>
    </lineage>
</organism>
<feature type="chain" id="PRO_5013030971" evidence="3">
    <location>
        <begin position="26"/>
        <end position="145"/>
    </location>
</feature>
<keyword evidence="2" id="KW-0812">Transmembrane</keyword>
<feature type="region of interest" description="Disordered" evidence="1">
    <location>
        <begin position="83"/>
        <end position="110"/>
    </location>
</feature>
<evidence type="ECO:0000256" key="2">
    <source>
        <dbReference type="SAM" id="Phobius"/>
    </source>
</evidence>
<name>A0A226EHW8_FOLCA</name>
<dbReference type="Proteomes" id="UP000198287">
    <property type="component" value="Unassembled WGS sequence"/>
</dbReference>
<comment type="caution">
    <text evidence="4">The sequence shown here is derived from an EMBL/GenBank/DDBJ whole genome shotgun (WGS) entry which is preliminary data.</text>
</comment>
<keyword evidence="5" id="KW-1185">Reference proteome</keyword>
<evidence type="ECO:0000313" key="4">
    <source>
        <dbReference type="EMBL" id="OXA56186.1"/>
    </source>
</evidence>
<dbReference type="EMBL" id="LNIX01000004">
    <property type="protein sequence ID" value="OXA56186.1"/>
    <property type="molecule type" value="Genomic_DNA"/>
</dbReference>
<feature type="signal peptide" evidence="3">
    <location>
        <begin position="1"/>
        <end position="25"/>
    </location>
</feature>
<accession>A0A226EHW8</accession>
<gene>
    <name evidence="4" type="ORF">Fcan01_09636</name>
</gene>
<sequence>MRSKSLPIIQILFLACHCSVRFTSAKVAGFGKPSGGVKTPLEESDKGMPLTHPAVMIPLIGVLIMVMVFIVACCLKLFSTGETPSKPAQPRLQLGRKNRSRSRTPQPEFVGMSNAKDLPYDCYMPAAEQNTTNKMDILINKEALV</sequence>
<evidence type="ECO:0000313" key="5">
    <source>
        <dbReference type="Proteomes" id="UP000198287"/>
    </source>
</evidence>
<protein>
    <submittedName>
        <fullName evidence="4">Uncharacterized protein</fullName>
    </submittedName>
</protein>
<reference evidence="4 5" key="1">
    <citation type="submission" date="2015-12" db="EMBL/GenBank/DDBJ databases">
        <title>The genome of Folsomia candida.</title>
        <authorList>
            <person name="Faddeeva A."/>
            <person name="Derks M.F."/>
            <person name="Anvar Y."/>
            <person name="Smit S."/>
            <person name="Van Straalen N."/>
            <person name="Roelofs D."/>
        </authorList>
    </citation>
    <scope>NUCLEOTIDE SEQUENCE [LARGE SCALE GENOMIC DNA]</scope>
    <source>
        <strain evidence="4 5">VU population</strain>
        <tissue evidence="4">Whole body</tissue>
    </source>
</reference>
<feature type="transmembrane region" description="Helical" evidence="2">
    <location>
        <begin position="55"/>
        <end position="78"/>
    </location>
</feature>
<dbReference type="PROSITE" id="PS51257">
    <property type="entry name" value="PROKAR_LIPOPROTEIN"/>
    <property type="match status" value="1"/>
</dbReference>
<keyword evidence="3" id="KW-0732">Signal</keyword>
<proteinExistence type="predicted"/>
<keyword evidence="2" id="KW-0472">Membrane</keyword>